<dbReference type="SUPFAM" id="SSF50998">
    <property type="entry name" value="Quinoprotein alcohol dehydrogenase-like"/>
    <property type="match status" value="1"/>
</dbReference>
<dbReference type="InterPro" id="IPR002372">
    <property type="entry name" value="PQQ_rpt_dom"/>
</dbReference>
<dbReference type="Pfam" id="PF01011">
    <property type="entry name" value="PQQ"/>
    <property type="match status" value="1"/>
</dbReference>
<evidence type="ECO:0000256" key="1">
    <source>
        <dbReference type="ARBA" id="ARBA00001931"/>
    </source>
</evidence>
<dbReference type="GO" id="GO:0008876">
    <property type="term" value="F:quinoprotein glucose dehydrogenase activity"/>
    <property type="evidence" value="ECO:0007669"/>
    <property type="project" value="TreeGrafter"/>
</dbReference>
<dbReference type="InterPro" id="IPR011047">
    <property type="entry name" value="Quinoprotein_ADH-like_sf"/>
</dbReference>
<dbReference type="Gene3D" id="2.140.10.10">
    <property type="entry name" value="Quinoprotein alcohol dehydrogenase-like superfamily"/>
    <property type="match status" value="2"/>
</dbReference>
<comment type="similarity">
    <text evidence="2">Belongs to the bacterial PQQ dehydrogenase family.</text>
</comment>
<evidence type="ECO:0000313" key="7">
    <source>
        <dbReference type="Proteomes" id="UP000223527"/>
    </source>
</evidence>
<comment type="cofactor">
    <cofactor evidence="1">
        <name>pyrroloquinoline quinone</name>
        <dbReference type="ChEBI" id="CHEBI:58442"/>
    </cofactor>
</comment>
<proteinExistence type="inferred from homology"/>
<gene>
    <name evidence="6" type="ORF">CR162_09435</name>
</gene>
<evidence type="ECO:0000256" key="2">
    <source>
        <dbReference type="ARBA" id="ARBA00008156"/>
    </source>
</evidence>
<evidence type="ECO:0000313" key="6">
    <source>
        <dbReference type="EMBL" id="PHK95227.1"/>
    </source>
</evidence>
<keyword evidence="7" id="KW-1185">Reference proteome</keyword>
<feature type="domain" description="Pyrrolo-quinoline quinone repeat" evidence="5">
    <location>
        <begin position="1"/>
        <end position="295"/>
    </location>
</feature>
<feature type="region of interest" description="Disordered" evidence="4">
    <location>
        <begin position="40"/>
        <end position="64"/>
    </location>
</feature>
<dbReference type="Proteomes" id="UP000223527">
    <property type="component" value="Unassembled WGS sequence"/>
</dbReference>
<keyword evidence="3" id="KW-0560">Oxidoreductase</keyword>
<organism evidence="6 7">
    <name type="scientific">Teichococcus rhizosphaerae</name>
    <dbReference type="NCBI Taxonomy" id="1335062"/>
    <lineage>
        <taxon>Bacteria</taxon>
        <taxon>Pseudomonadati</taxon>
        <taxon>Pseudomonadota</taxon>
        <taxon>Alphaproteobacteria</taxon>
        <taxon>Acetobacterales</taxon>
        <taxon>Roseomonadaceae</taxon>
        <taxon>Roseomonas</taxon>
    </lineage>
</organism>
<protein>
    <submittedName>
        <fullName evidence="6">Membrane-bound PQQ-dependent dehydrogenase, glucose/quinate/shikimate family</fullName>
    </submittedName>
</protein>
<comment type="caution">
    <text evidence="6">The sequence shown here is derived from an EMBL/GenBank/DDBJ whole genome shotgun (WGS) entry which is preliminary data.</text>
</comment>
<accession>A0A2C7AEY6</accession>
<dbReference type="RefSeq" id="WP_176559792.1">
    <property type="nucleotide sequence ID" value="NZ_PDNU01000013.1"/>
</dbReference>
<evidence type="ECO:0000256" key="4">
    <source>
        <dbReference type="SAM" id="MobiDB-lite"/>
    </source>
</evidence>
<reference evidence="6 7" key="1">
    <citation type="submission" date="2017-10" db="EMBL/GenBank/DDBJ databases">
        <authorList>
            <person name="Banno H."/>
            <person name="Chua N.-H."/>
        </authorList>
    </citation>
    <scope>NUCLEOTIDE SEQUENCE [LARGE SCALE GENOMIC DNA]</scope>
    <source>
        <strain evidence="6 7">YW11</strain>
    </source>
</reference>
<feature type="non-terminal residue" evidence="6">
    <location>
        <position position="1"/>
    </location>
</feature>
<evidence type="ECO:0000256" key="3">
    <source>
        <dbReference type="ARBA" id="ARBA00023002"/>
    </source>
</evidence>
<sequence>PAQPSLLDLAIGGSRVPALVQPTKQGEIYVLNRETGEPILPVTEQPAPQGAVEGDRTAPTQPVSKLSFAPPPLTGADMWGATLFDQLACRIQFHRLRYEGRFTPPSLQGSLIHPGNFGVFNWGGIAVDPARQVAFTTPTYLAFVSRLVPRHDDTTLHVQGGNRPEGSLPALNENFGAPYAVQLYPFTSVLGLPCQAPPWGYVAGADLTTGEIAWKHRNGTTRDASPLPLPFRMGVPNLGGPMVTAGGVAFLSGTIDYYLRAYDVTDGRQLWESRLPAGGQATPMSYQGKDGRQYVLVVAGGHGSLGTRTGDHVIAYALPRRP</sequence>
<dbReference type="PANTHER" id="PTHR32303:SF4">
    <property type="entry name" value="QUINOPROTEIN GLUCOSE DEHYDROGENASE"/>
    <property type="match status" value="1"/>
</dbReference>
<dbReference type="EMBL" id="PDNU01000013">
    <property type="protein sequence ID" value="PHK95227.1"/>
    <property type="molecule type" value="Genomic_DNA"/>
</dbReference>
<evidence type="ECO:0000259" key="5">
    <source>
        <dbReference type="Pfam" id="PF01011"/>
    </source>
</evidence>
<dbReference type="AlphaFoldDB" id="A0A2C7AEY6"/>
<name>A0A2C7AEY6_9PROT</name>
<dbReference type="PANTHER" id="PTHR32303">
    <property type="entry name" value="QUINOPROTEIN ALCOHOL DEHYDROGENASE (CYTOCHROME C)"/>
    <property type="match status" value="1"/>
</dbReference>